<dbReference type="InterPro" id="IPR024968">
    <property type="entry name" value="SlpA_C_lactobacillus"/>
</dbReference>
<dbReference type="RefSeq" id="WP_220220206.1">
    <property type="nucleotide sequence ID" value="NZ_CP048268.1"/>
</dbReference>
<evidence type="ECO:0000256" key="2">
    <source>
        <dbReference type="SAM" id="SignalP"/>
    </source>
</evidence>
<evidence type="ECO:0000256" key="1">
    <source>
        <dbReference type="SAM" id="MobiDB-lite"/>
    </source>
</evidence>
<dbReference type="SUPFAM" id="SSF55846">
    <property type="entry name" value="N-acetylmuramoyl-L-alanine amidase-like"/>
    <property type="match status" value="1"/>
</dbReference>
<dbReference type="InterPro" id="IPR002502">
    <property type="entry name" value="Amidase_domain"/>
</dbReference>
<dbReference type="Pfam" id="PF03217">
    <property type="entry name" value="SlpA"/>
    <property type="match status" value="1"/>
</dbReference>
<feature type="domain" description="N-acetylmuramoyl-L-alanine amidase" evidence="3">
    <location>
        <begin position="64"/>
        <end position="205"/>
    </location>
</feature>
<proteinExistence type="predicted"/>
<feature type="compositionally biased region" description="Pro residues" evidence="1">
    <location>
        <begin position="237"/>
        <end position="256"/>
    </location>
</feature>
<dbReference type="CDD" id="cd06583">
    <property type="entry name" value="PGRP"/>
    <property type="match status" value="1"/>
</dbReference>
<dbReference type="Proteomes" id="UP000826550">
    <property type="component" value="Chromosome"/>
</dbReference>
<accession>A0ABX8WB38</accession>
<dbReference type="EMBL" id="CP048268">
    <property type="protein sequence ID" value="QYN53540.1"/>
    <property type="molecule type" value="Genomic_DNA"/>
</dbReference>
<keyword evidence="5" id="KW-1185">Reference proteome</keyword>
<dbReference type="InterPro" id="IPR036505">
    <property type="entry name" value="Amidase/PGRP_sf"/>
</dbReference>
<sequence length="380" mass="41986">MRKIIAALAFAAGITVPTVTAVATEPVAVHASSINDMAKQNSYGGITYLNQMLQQKGIPFNDFQAQNKINYRNGKPEGVVIHETATPGASAYNEAIYFNREWMNIYSYVHAFVDKTGVIQMTSTDYGVWGAGPQANNRFFQVELCEENNLSDFAKSVNNDAIYVAQVMRKYNLVPDNAVHDGKGTVWSHRAVSQFLGGTDHGDPDGYFAKWGYSMDDFFDLIKYYYDNGSAGSVTPAPTPVAPQPTKPKPTAPTAPALPKPVGTKLLMHNALIYDQNGAKTKQATKKAGIKLTIYGTKYINGRKYLQVGTNQYVVATNVEGSLRLLKHNAYIYDEDGIRIGTDKLLRGNYVRTYGGRVKIHGRKYYIIDNGQFAKVGNFK</sequence>
<reference evidence="4 5" key="1">
    <citation type="submission" date="2020-01" db="EMBL/GenBank/DDBJ databases">
        <title>Vast differences in strain-level diversity in the gut microbiota of two closely related honey bee species.</title>
        <authorList>
            <person name="Ellegaard K.M."/>
            <person name="Suenami S."/>
            <person name="Miyazaki R."/>
            <person name="Engel P."/>
        </authorList>
    </citation>
    <scope>NUCLEOTIDE SEQUENCE [LARGE SCALE GENOMIC DNA]</scope>
    <source>
        <strain evidence="4 5">ESL0416</strain>
    </source>
</reference>
<gene>
    <name evidence="4" type="ORF">GYM71_08970</name>
</gene>
<dbReference type="Gene3D" id="3.40.80.10">
    <property type="entry name" value="Peptidoglycan recognition protein-like"/>
    <property type="match status" value="1"/>
</dbReference>
<feature type="region of interest" description="Disordered" evidence="1">
    <location>
        <begin position="236"/>
        <end position="256"/>
    </location>
</feature>
<evidence type="ECO:0000313" key="5">
    <source>
        <dbReference type="Proteomes" id="UP000826550"/>
    </source>
</evidence>
<dbReference type="Pfam" id="PF01510">
    <property type="entry name" value="Amidase_2"/>
    <property type="match status" value="1"/>
</dbReference>
<keyword evidence="2" id="KW-0732">Signal</keyword>
<feature type="signal peptide" evidence="2">
    <location>
        <begin position="1"/>
        <end position="21"/>
    </location>
</feature>
<name>A0ABX8WB38_9LACO</name>
<evidence type="ECO:0000259" key="3">
    <source>
        <dbReference type="SMART" id="SM00644"/>
    </source>
</evidence>
<feature type="chain" id="PRO_5045541511" evidence="2">
    <location>
        <begin position="22"/>
        <end position="380"/>
    </location>
</feature>
<organism evidence="4 5">
    <name type="scientific">Lactobacillus panisapium</name>
    <dbReference type="NCBI Taxonomy" id="2012495"/>
    <lineage>
        <taxon>Bacteria</taxon>
        <taxon>Bacillati</taxon>
        <taxon>Bacillota</taxon>
        <taxon>Bacilli</taxon>
        <taxon>Lactobacillales</taxon>
        <taxon>Lactobacillaceae</taxon>
        <taxon>Lactobacillus</taxon>
    </lineage>
</organism>
<protein>
    <submittedName>
        <fullName evidence="4">Amidase</fullName>
    </submittedName>
</protein>
<dbReference type="SMART" id="SM00644">
    <property type="entry name" value="Ami_2"/>
    <property type="match status" value="1"/>
</dbReference>
<evidence type="ECO:0000313" key="4">
    <source>
        <dbReference type="EMBL" id="QYN53540.1"/>
    </source>
</evidence>